<dbReference type="RefSeq" id="WP_008444122.1">
    <property type="nucleotide sequence ID" value="NZ_AOJK01000063.1"/>
</dbReference>
<evidence type="ECO:0000313" key="3">
    <source>
        <dbReference type="Proteomes" id="UP000011586"/>
    </source>
</evidence>
<proteinExistence type="predicted"/>
<feature type="coiled-coil region" evidence="1">
    <location>
        <begin position="19"/>
        <end position="63"/>
    </location>
</feature>
<sequence>MGQKHAKDSELVQSRIETLVNKSKEAQDLNEDLADIEKKRERASNKNDAFRDLKNKISETREQHQKLDTWSDYASRMDLEIPKDNISNLESDVERELRSLTSKGWDDFDDATAVRDVITKFENHRERFRELTSTVRETVQDDVTEELDSVDRTLTLLQIPDIGDNEAYETCRNYQYFLNKLADGKPRDDITPEKWESHHDKFHELSIDLGDDLTGDAKDVIWSLLEDETVTLAEIDEAVLDDLKTFKEFSRRLSIQFTTNP</sequence>
<keyword evidence="1" id="KW-0175">Coiled coil</keyword>
<dbReference type="OrthoDB" id="386339at2157"/>
<keyword evidence="3" id="KW-1185">Reference proteome</keyword>
<dbReference type="AlphaFoldDB" id="M0E3G2"/>
<comment type="caution">
    <text evidence="2">The sequence shown here is derived from an EMBL/GenBank/DDBJ whole genome shotgun (WGS) entry which is preliminary data.</text>
</comment>
<name>M0E3G2_9EURY</name>
<dbReference type="EMBL" id="AOJK01000063">
    <property type="protein sequence ID" value="ELZ41477.1"/>
    <property type="molecule type" value="Genomic_DNA"/>
</dbReference>
<accession>M0E3G2</accession>
<evidence type="ECO:0000256" key="1">
    <source>
        <dbReference type="SAM" id="Coils"/>
    </source>
</evidence>
<protein>
    <submittedName>
        <fullName evidence="2">Uncharacterized protein</fullName>
    </submittedName>
</protein>
<evidence type="ECO:0000313" key="2">
    <source>
        <dbReference type="EMBL" id="ELZ41477.1"/>
    </source>
</evidence>
<dbReference type="Proteomes" id="UP000011586">
    <property type="component" value="Unassembled WGS sequence"/>
</dbReference>
<reference evidence="2 3" key="1">
    <citation type="journal article" date="2014" name="PLoS Genet.">
        <title>Phylogenetically driven sequencing of extremely halophilic archaea reveals strategies for static and dynamic osmo-response.</title>
        <authorList>
            <person name="Becker E.A."/>
            <person name="Seitzer P.M."/>
            <person name="Tritt A."/>
            <person name="Larsen D."/>
            <person name="Krusor M."/>
            <person name="Yao A.I."/>
            <person name="Wu D."/>
            <person name="Madern D."/>
            <person name="Eisen J.A."/>
            <person name="Darling A.E."/>
            <person name="Facciotti M.T."/>
        </authorList>
    </citation>
    <scope>NUCLEOTIDE SEQUENCE [LARGE SCALE GENOMIC DNA]</scope>
    <source>
        <strain evidence="2 3">DSM 19288</strain>
    </source>
</reference>
<organism evidence="2 3">
    <name type="scientific">Halorubrum californiense DSM 19288</name>
    <dbReference type="NCBI Taxonomy" id="1227465"/>
    <lineage>
        <taxon>Archaea</taxon>
        <taxon>Methanobacteriati</taxon>
        <taxon>Methanobacteriota</taxon>
        <taxon>Stenosarchaea group</taxon>
        <taxon>Halobacteria</taxon>
        <taxon>Halobacteriales</taxon>
        <taxon>Haloferacaceae</taxon>
        <taxon>Halorubrum</taxon>
    </lineage>
</organism>
<gene>
    <name evidence="2" type="ORF">C463_12377</name>
</gene>